<protein>
    <submittedName>
        <fullName evidence="2">Sensor domain-containing diguanylate cyclase</fullName>
    </submittedName>
</protein>
<name>A0A942YGS8_9BACI</name>
<dbReference type="FunFam" id="3.30.70.270:FF:000001">
    <property type="entry name" value="Diguanylate cyclase domain protein"/>
    <property type="match status" value="1"/>
</dbReference>
<dbReference type="CDD" id="cd01949">
    <property type="entry name" value="GGDEF"/>
    <property type="match status" value="1"/>
</dbReference>
<dbReference type="AlphaFoldDB" id="A0A942YGS8"/>
<dbReference type="GO" id="GO:0005886">
    <property type="term" value="C:plasma membrane"/>
    <property type="evidence" value="ECO:0007669"/>
    <property type="project" value="TreeGrafter"/>
</dbReference>
<dbReference type="InterPro" id="IPR029787">
    <property type="entry name" value="Nucleotide_cyclase"/>
</dbReference>
<dbReference type="InterPro" id="IPR043128">
    <property type="entry name" value="Rev_trsase/Diguanyl_cyclase"/>
</dbReference>
<dbReference type="GO" id="GO:0043709">
    <property type="term" value="P:cell adhesion involved in single-species biofilm formation"/>
    <property type="evidence" value="ECO:0007669"/>
    <property type="project" value="TreeGrafter"/>
</dbReference>
<dbReference type="InterPro" id="IPR029016">
    <property type="entry name" value="GAF-like_dom_sf"/>
</dbReference>
<dbReference type="PROSITE" id="PS50887">
    <property type="entry name" value="GGDEF"/>
    <property type="match status" value="1"/>
</dbReference>
<proteinExistence type="predicted"/>
<evidence type="ECO:0000313" key="2">
    <source>
        <dbReference type="EMBL" id="MBS4195019.1"/>
    </source>
</evidence>
<reference evidence="2 3" key="1">
    <citation type="submission" date="2021-05" db="EMBL/GenBank/DDBJ databases">
        <title>Novel Bacillus species.</title>
        <authorList>
            <person name="Liu G."/>
        </authorList>
    </citation>
    <scope>NUCLEOTIDE SEQUENCE [LARGE SCALE GENOMIC DNA]</scope>
    <source>
        <strain evidence="3">FJAT-49780</strain>
    </source>
</reference>
<dbReference type="RefSeq" id="WP_213124156.1">
    <property type="nucleotide sequence ID" value="NZ_JAGYPG010000001.1"/>
</dbReference>
<dbReference type="Proteomes" id="UP000681414">
    <property type="component" value="Unassembled WGS sequence"/>
</dbReference>
<organism evidence="2 3">
    <name type="scientific">Lederbergia citri</name>
    <dbReference type="NCBI Taxonomy" id="2833580"/>
    <lineage>
        <taxon>Bacteria</taxon>
        <taxon>Bacillati</taxon>
        <taxon>Bacillota</taxon>
        <taxon>Bacilli</taxon>
        <taxon>Bacillales</taxon>
        <taxon>Bacillaceae</taxon>
        <taxon>Lederbergia</taxon>
    </lineage>
</organism>
<dbReference type="Gene3D" id="3.30.450.40">
    <property type="match status" value="2"/>
</dbReference>
<dbReference type="SUPFAM" id="SSF55781">
    <property type="entry name" value="GAF domain-like"/>
    <property type="match status" value="2"/>
</dbReference>
<dbReference type="SUPFAM" id="SSF55073">
    <property type="entry name" value="Nucleotide cyclase"/>
    <property type="match status" value="1"/>
</dbReference>
<accession>A0A942YGS8</accession>
<dbReference type="Gene3D" id="3.30.70.270">
    <property type="match status" value="1"/>
</dbReference>
<dbReference type="SMART" id="SM00267">
    <property type="entry name" value="GGDEF"/>
    <property type="match status" value="1"/>
</dbReference>
<dbReference type="EMBL" id="JAGYPG010000001">
    <property type="protein sequence ID" value="MBS4195019.1"/>
    <property type="molecule type" value="Genomic_DNA"/>
</dbReference>
<dbReference type="InterPro" id="IPR000160">
    <property type="entry name" value="GGDEF_dom"/>
</dbReference>
<dbReference type="GO" id="GO:1902201">
    <property type="term" value="P:negative regulation of bacterial-type flagellum-dependent cell motility"/>
    <property type="evidence" value="ECO:0007669"/>
    <property type="project" value="TreeGrafter"/>
</dbReference>
<dbReference type="Pfam" id="PF00990">
    <property type="entry name" value="GGDEF"/>
    <property type="match status" value="1"/>
</dbReference>
<dbReference type="PANTHER" id="PTHR45138:SF9">
    <property type="entry name" value="DIGUANYLATE CYCLASE DGCM-RELATED"/>
    <property type="match status" value="1"/>
</dbReference>
<dbReference type="NCBIfam" id="TIGR00254">
    <property type="entry name" value="GGDEF"/>
    <property type="match status" value="1"/>
</dbReference>
<sequence>MPDRTYPIDDNKTLEEIKYRELFRVTEKFHSSMDINSVLAEIIQTLKRVFPTYDYFLLLSNDHDACEDLPIKNLEYNSENATAIASYVNATVELEDTEYPVMYAPLKGKQGVYGVLQVKSLLTSELENSQIDFIRLLANTAGNALENAKLYQQSQKLVEDLRLIDEISQKLNSTSSLFETMNYLHNQIKKSFQAAAIGFIILEDHRPRVLEGSSSYFEEESSNELIHAVLKKIENTNESLFMGEIKQMPLSVQTFYGSLMAVPMIHSNAVNGLAIVLGNKPYSFSFEKFKLLQSLIQRSSLAVANLMLREKLEKLVITDQLTQLYARNYLNDMIEESMKSDRGGTFILIDLDDFKEINDTFGHQTGDQVLIQVADLIRKCLRSTDIGARWGGEELAVYLPDIPIEQGAQIAERLLNHVSQQTKPAVTMSCGVSNWDPCKPDGLTQLFSRADTALYEAKKAGKNRISVKKI</sequence>
<dbReference type="PANTHER" id="PTHR45138">
    <property type="entry name" value="REGULATORY COMPONENTS OF SENSORY TRANSDUCTION SYSTEM"/>
    <property type="match status" value="1"/>
</dbReference>
<dbReference type="InterPro" id="IPR050469">
    <property type="entry name" value="Diguanylate_Cyclase"/>
</dbReference>
<keyword evidence="3" id="KW-1185">Reference proteome</keyword>
<comment type="caution">
    <text evidence="2">The sequence shown here is derived from an EMBL/GenBank/DDBJ whole genome shotgun (WGS) entry which is preliminary data.</text>
</comment>
<dbReference type="GO" id="GO:0052621">
    <property type="term" value="F:diguanylate cyclase activity"/>
    <property type="evidence" value="ECO:0007669"/>
    <property type="project" value="TreeGrafter"/>
</dbReference>
<evidence type="ECO:0000313" key="3">
    <source>
        <dbReference type="Proteomes" id="UP000681414"/>
    </source>
</evidence>
<gene>
    <name evidence="2" type="ORF">KHA97_07990</name>
</gene>
<evidence type="ECO:0000259" key="1">
    <source>
        <dbReference type="PROSITE" id="PS50887"/>
    </source>
</evidence>
<feature type="domain" description="GGDEF" evidence="1">
    <location>
        <begin position="342"/>
        <end position="470"/>
    </location>
</feature>